<feature type="compositionally biased region" description="Gly residues" evidence="1">
    <location>
        <begin position="54"/>
        <end position="68"/>
    </location>
</feature>
<feature type="region of interest" description="Disordered" evidence="1">
    <location>
        <begin position="186"/>
        <end position="218"/>
    </location>
</feature>
<dbReference type="Proteomes" id="UP001501147">
    <property type="component" value="Unassembled WGS sequence"/>
</dbReference>
<name>A0ABP8ZY62_9ACTN</name>
<organism evidence="2 3">
    <name type="scientific">Streptomyces sanyensis</name>
    <dbReference type="NCBI Taxonomy" id="568869"/>
    <lineage>
        <taxon>Bacteria</taxon>
        <taxon>Bacillati</taxon>
        <taxon>Actinomycetota</taxon>
        <taxon>Actinomycetes</taxon>
        <taxon>Kitasatosporales</taxon>
        <taxon>Streptomycetaceae</taxon>
        <taxon>Streptomyces</taxon>
    </lineage>
</organism>
<feature type="compositionally biased region" description="Basic and acidic residues" evidence="1">
    <location>
        <begin position="39"/>
        <end position="53"/>
    </location>
</feature>
<proteinExistence type="predicted"/>
<dbReference type="EMBL" id="BAABJV010000002">
    <property type="protein sequence ID" value="GAA4769229.1"/>
    <property type="molecule type" value="Genomic_DNA"/>
</dbReference>
<feature type="compositionally biased region" description="Low complexity" evidence="1">
    <location>
        <begin position="69"/>
        <end position="83"/>
    </location>
</feature>
<comment type="caution">
    <text evidence="2">The sequence shown here is derived from an EMBL/GenBank/DDBJ whole genome shotgun (WGS) entry which is preliminary data.</text>
</comment>
<sequence>MPEPPGDGNAAWPMQLVPEPPDRTARGGGPRAPRRYVATHRDRATTAVVDRRGPGAGARRGGGPGPRGGAPRASGRGAHGARNGAHEFGASRAHKGSCFSQLHVIGADMAKPPSNPCATSEKRRMGGSGTLRGRAMTGAATSLRAPRMERFVIECITPSGQVDIAGHTELGTTAPRDTVDSIMSIEGRGTRAEPRGNVQERKARNERGDAHFEGGLAS</sequence>
<feature type="region of interest" description="Disordered" evidence="1">
    <location>
        <begin position="110"/>
        <end position="133"/>
    </location>
</feature>
<accession>A0ABP8ZY62</accession>
<keyword evidence="3" id="KW-1185">Reference proteome</keyword>
<reference evidence="3" key="1">
    <citation type="journal article" date="2019" name="Int. J. Syst. Evol. Microbiol.">
        <title>The Global Catalogue of Microorganisms (GCM) 10K type strain sequencing project: providing services to taxonomists for standard genome sequencing and annotation.</title>
        <authorList>
            <consortium name="The Broad Institute Genomics Platform"/>
            <consortium name="The Broad Institute Genome Sequencing Center for Infectious Disease"/>
            <person name="Wu L."/>
            <person name="Ma J."/>
        </authorList>
    </citation>
    <scope>NUCLEOTIDE SEQUENCE [LARGE SCALE GENOMIC DNA]</scope>
    <source>
        <strain evidence="3">JCM 18324</strain>
    </source>
</reference>
<protein>
    <submittedName>
        <fullName evidence="2">Uncharacterized protein</fullName>
    </submittedName>
</protein>
<gene>
    <name evidence="2" type="ORF">GCM10023329_15020</name>
</gene>
<evidence type="ECO:0000313" key="3">
    <source>
        <dbReference type="Proteomes" id="UP001501147"/>
    </source>
</evidence>
<evidence type="ECO:0000313" key="2">
    <source>
        <dbReference type="EMBL" id="GAA4769229.1"/>
    </source>
</evidence>
<feature type="compositionally biased region" description="Basic and acidic residues" evidence="1">
    <location>
        <begin position="188"/>
        <end position="212"/>
    </location>
</feature>
<evidence type="ECO:0000256" key="1">
    <source>
        <dbReference type="SAM" id="MobiDB-lite"/>
    </source>
</evidence>
<feature type="region of interest" description="Disordered" evidence="1">
    <location>
        <begin position="1"/>
        <end position="84"/>
    </location>
</feature>